<keyword evidence="2" id="KW-0472">Membrane</keyword>
<keyword evidence="3" id="KW-0131">Cell cycle</keyword>
<keyword evidence="4" id="KW-1185">Reference proteome</keyword>
<dbReference type="GO" id="GO:0051301">
    <property type="term" value="P:cell division"/>
    <property type="evidence" value="ECO:0007669"/>
    <property type="project" value="UniProtKB-KW"/>
</dbReference>
<evidence type="ECO:0000256" key="1">
    <source>
        <dbReference type="SAM" id="MobiDB-lite"/>
    </source>
</evidence>
<keyword evidence="2" id="KW-1133">Transmembrane helix</keyword>
<feature type="transmembrane region" description="Helical" evidence="2">
    <location>
        <begin position="157"/>
        <end position="175"/>
    </location>
</feature>
<protein>
    <submittedName>
        <fullName evidence="3">Cell division protein FtsK</fullName>
    </submittedName>
</protein>
<dbReference type="SUPFAM" id="SSF52540">
    <property type="entry name" value="P-loop containing nucleoside triphosphate hydrolases"/>
    <property type="match status" value="1"/>
</dbReference>
<keyword evidence="2" id="KW-0812">Transmembrane</keyword>
<keyword evidence="3" id="KW-0132">Cell division</keyword>
<accession>A0A895Y9W9</accession>
<name>A0A895Y9W9_9ACTN</name>
<dbReference type="InterPro" id="IPR027417">
    <property type="entry name" value="P-loop_NTPase"/>
</dbReference>
<reference evidence="3" key="1">
    <citation type="submission" date="2021-02" db="EMBL/GenBank/DDBJ databases">
        <title>Natrosporangium hydrolyticum gen. nov., sp. nov, a haloalkaliphilic actinobacterium from a soda solonchak soil.</title>
        <authorList>
            <person name="Sorokin D.Y."/>
            <person name="Khijniak T.V."/>
            <person name="Zakharycheva A.P."/>
            <person name="Boueva O.V."/>
            <person name="Ariskina E.V."/>
            <person name="Hahnke R.L."/>
            <person name="Bunk B."/>
            <person name="Sproer C."/>
            <person name="Schumann P."/>
            <person name="Evtushenko L.I."/>
            <person name="Kublanov I.V."/>
        </authorList>
    </citation>
    <scope>NUCLEOTIDE SEQUENCE</scope>
    <source>
        <strain evidence="3">DSM 106523</strain>
    </source>
</reference>
<gene>
    <name evidence="3" type="ORF">JQS43_21855</name>
</gene>
<dbReference type="Proteomes" id="UP000662857">
    <property type="component" value="Chromosome"/>
</dbReference>
<sequence>MDNREQPPPAEVAEEGATHYEVRLDPEPAIPQQPQRVDEEPAARRGPVYVDTTVREHTEQPVIPAGWRTWGNVRSNVRRIAGHAAHAAAYHAVRSPKYVALAVFWSVVGMFRLGWRFWRWAYDLEQHGERVRAADRDDVEGYMKLMREADQHRRNRLPVFLLAMAALPCLVGAWWFWAPRWVQLVTVVVLVPLLARVGRPVGQRIVSPAVVAPRFRRLNADIVLRAYYAAKLGDPDKPSQQITFGSPMARDGEGSTVLIDLPYGKGFSDAVKAREAIASGLDVAVSQVFLSRDPSSNRRHQLWVADRDPLAIPAGRTPLLKLQPTDVWKPAPLGLDQRGQRVELTLMWNSVLVGAVPRQGKSWSARLLALYAALDPYCKLTVFDGKGSPDWRKFALVADRCGFGLAMTRDGDPVEGFIDALRELRADVQDRYQRLSELPAEVCPEGKLTREIARNPRYRMPVRLVVVDEVQEYFDLGDSAKEKEIASLLVFLVKVAPAAGVIVLCATQKPGGVGSGEVGRAFTSFRDNHQVRFSLRTSSWQVSDVVLGAGAYSEGHDSSALLPTYKGVGILRGAGDDTPTVRTYLADGQDTERILTTARRMREAAGTLTGMAAGETTARTVRDPLADVIRVWSFIDRPALHWSQLAELLAEHMPDKYADATAEEISALLRTFEVPSPVVKVDGRAARGVRREHVEQATHQRQLAGNGNTATDPAHGPSDTPPAG</sequence>
<feature type="region of interest" description="Disordered" evidence="1">
    <location>
        <begin position="694"/>
        <end position="724"/>
    </location>
</feature>
<feature type="transmembrane region" description="Helical" evidence="2">
    <location>
        <begin position="98"/>
        <end position="115"/>
    </location>
</feature>
<feature type="compositionally biased region" description="Polar residues" evidence="1">
    <location>
        <begin position="699"/>
        <end position="711"/>
    </location>
</feature>
<evidence type="ECO:0000313" key="4">
    <source>
        <dbReference type="Proteomes" id="UP000662857"/>
    </source>
</evidence>
<dbReference type="AlphaFoldDB" id="A0A895Y9W9"/>
<dbReference type="Gene3D" id="3.40.50.300">
    <property type="entry name" value="P-loop containing nucleotide triphosphate hydrolases"/>
    <property type="match status" value="1"/>
</dbReference>
<evidence type="ECO:0000313" key="3">
    <source>
        <dbReference type="EMBL" id="QSB14141.1"/>
    </source>
</evidence>
<proteinExistence type="predicted"/>
<evidence type="ECO:0000256" key="2">
    <source>
        <dbReference type="SAM" id="Phobius"/>
    </source>
</evidence>
<organism evidence="3 4">
    <name type="scientific">Natronosporangium hydrolyticum</name>
    <dbReference type="NCBI Taxonomy" id="2811111"/>
    <lineage>
        <taxon>Bacteria</taxon>
        <taxon>Bacillati</taxon>
        <taxon>Actinomycetota</taxon>
        <taxon>Actinomycetes</taxon>
        <taxon>Micromonosporales</taxon>
        <taxon>Micromonosporaceae</taxon>
        <taxon>Natronosporangium</taxon>
    </lineage>
</organism>
<dbReference type="RefSeq" id="WP_239676258.1">
    <property type="nucleotide sequence ID" value="NZ_CP070499.1"/>
</dbReference>
<dbReference type="EMBL" id="CP070499">
    <property type="protein sequence ID" value="QSB14141.1"/>
    <property type="molecule type" value="Genomic_DNA"/>
</dbReference>
<dbReference type="KEGG" id="nhy:JQS43_21855"/>